<gene>
    <name evidence="2" type="ORF">DCMF_13205</name>
</gene>
<sequence>MIWKTSFNLVTWRKSLTGNSTPGAPYIYSFENPKEVEPPSELRTCFKFHPVWHDVMQVFLQNYGLLIAGLLVFCVLIPVSTAGFPGSSIFNVVHTHQQMKFRFFPGDFAPALNAATVLYGGGLGLALYRFMLDKKQATAFFSLGMTRGKLFFVRYGVGMFLLLAGLVIPMVISLCLNVAALGISPGLFGYFFYLSAGLFLLGLVAFTLCIIGCCLAGTLFEATVFSSILLLAPALLCYSVNIFMKQLLWGNAFGAVTYSGTREVYPDLVSLFAPANPVLFFWQPSQTHAMFYRSLTQAQPSGLSWCLPLIWAAAAGLLLLGAWWVLKRRKAEQADISGLNPVFQTLTIFLCCFTCSALTLRFVAVFSLHLAYGAVAVVLIACYVLLRLTLFPSRQGWQAHILCLSGQLLVTGALIVILVTGGLGYSRRIPDVTEVRSVSFSYAGSPNYFNGAVTGSSSGKGYYVMSLYTYDEPQDIQAVLALHENFTKSGQQVLEVDPARFAGTVLPYDIQVAYELQDGRRLVRYYDRASLDQLTAMLALDDTKQVRDGATASIMGRGEDGQPGASLAQISAASAYLNGQIFLSDSWYSAPYSVTLSPGKRQELLAAIAADVAGQTWQQRYFPEEAPLGVLMFSQDGENDSRSFAYNLENTLVYVTASFTHTLAFLEENGLRELLDFQGDIESITFQKYNPYDGINKRKIPLSSYFMAYRTGSPDSYLVEEDFGKKRPITDPDKIKELMPLLQSNYFMNDGGYLTAVKLAGKDVYVYKYLPAVLAPPYVGGKQMD</sequence>
<feature type="transmembrane region" description="Helical" evidence="1">
    <location>
        <begin position="402"/>
        <end position="425"/>
    </location>
</feature>
<feature type="transmembrane region" description="Helical" evidence="1">
    <location>
        <begin position="191"/>
        <end position="218"/>
    </location>
</feature>
<organism evidence="2 3">
    <name type="scientific">Formimonas warabiya</name>
    <dbReference type="NCBI Taxonomy" id="1761012"/>
    <lineage>
        <taxon>Bacteria</taxon>
        <taxon>Bacillati</taxon>
        <taxon>Bacillota</taxon>
        <taxon>Clostridia</taxon>
        <taxon>Eubacteriales</taxon>
        <taxon>Peptococcaceae</taxon>
        <taxon>Candidatus Formimonas</taxon>
    </lineage>
</organism>
<feature type="transmembrane region" description="Helical" evidence="1">
    <location>
        <begin position="302"/>
        <end position="326"/>
    </location>
</feature>
<dbReference type="KEGG" id="fwa:DCMF_13205"/>
<keyword evidence="1" id="KW-1133">Transmembrane helix</keyword>
<dbReference type="AlphaFoldDB" id="A0A3G1KT28"/>
<name>A0A3G1KT28_FORW1</name>
<protein>
    <submittedName>
        <fullName evidence="2">Uncharacterized protein</fullName>
    </submittedName>
</protein>
<proteinExistence type="predicted"/>
<feature type="transmembrane region" description="Helical" evidence="1">
    <location>
        <begin position="370"/>
        <end position="390"/>
    </location>
</feature>
<dbReference type="RefSeq" id="WP_148134842.1">
    <property type="nucleotide sequence ID" value="NZ_CP017634.1"/>
</dbReference>
<keyword evidence="3" id="KW-1185">Reference proteome</keyword>
<feature type="transmembrane region" description="Helical" evidence="1">
    <location>
        <begin position="346"/>
        <end position="364"/>
    </location>
</feature>
<dbReference type="EMBL" id="CP017634">
    <property type="protein sequence ID" value="ATW25586.1"/>
    <property type="molecule type" value="Genomic_DNA"/>
</dbReference>
<dbReference type="OrthoDB" id="2486287at2"/>
<keyword evidence="1" id="KW-0812">Transmembrane</keyword>
<feature type="transmembrane region" description="Helical" evidence="1">
    <location>
        <begin position="63"/>
        <end position="90"/>
    </location>
</feature>
<feature type="transmembrane region" description="Helical" evidence="1">
    <location>
        <begin position="224"/>
        <end position="243"/>
    </location>
</feature>
<evidence type="ECO:0000256" key="1">
    <source>
        <dbReference type="SAM" id="Phobius"/>
    </source>
</evidence>
<evidence type="ECO:0000313" key="2">
    <source>
        <dbReference type="EMBL" id="ATW25586.1"/>
    </source>
</evidence>
<feature type="transmembrane region" description="Helical" evidence="1">
    <location>
        <begin position="152"/>
        <end position="179"/>
    </location>
</feature>
<dbReference type="Proteomes" id="UP000323521">
    <property type="component" value="Chromosome"/>
</dbReference>
<evidence type="ECO:0000313" key="3">
    <source>
        <dbReference type="Proteomes" id="UP000323521"/>
    </source>
</evidence>
<keyword evidence="1" id="KW-0472">Membrane</keyword>
<accession>A0A3G1KT28</accession>
<feature type="transmembrane region" description="Helical" evidence="1">
    <location>
        <begin position="111"/>
        <end position="132"/>
    </location>
</feature>
<reference evidence="2 3" key="1">
    <citation type="submission" date="2016-10" db="EMBL/GenBank/DDBJ databases">
        <title>Complete Genome Sequence of Peptococcaceae strain DCMF.</title>
        <authorList>
            <person name="Edwards R.J."/>
            <person name="Holland S.I."/>
            <person name="Deshpande N.P."/>
            <person name="Wong Y.K."/>
            <person name="Ertan H."/>
            <person name="Manefield M."/>
            <person name="Russell T.L."/>
            <person name="Lee M.J."/>
        </authorList>
    </citation>
    <scope>NUCLEOTIDE SEQUENCE [LARGE SCALE GENOMIC DNA]</scope>
    <source>
        <strain evidence="2 3">DCMF</strain>
    </source>
</reference>